<dbReference type="GO" id="GO:0030313">
    <property type="term" value="C:cell envelope"/>
    <property type="evidence" value="ECO:0007669"/>
    <property type="project" value="UniProtKB-SubCell"/>
</dbReference>
<evidence type="ECO:0000256" key="1">
    <source>
        <dbReference type="ARBA" id="ARBA00004196"/>
    </source>
</evidence>
<comment type="similarity">
    <text evidence="2">Belongs to the bacterial solute-binding protein 2 family.</text>
</comment>
<protein>
    <submittedName>
        <fullName evidence="5">Monosaccharide ABC transporter substrate-binding protein, CUT2 family</fullName>
    </submittedName>
</protein>
<sequence>MPRVLSFVCLLLTAALLLPAMAMARDCIGLIPASTSAFWTDLEAGARRSADDLQMDIYTRAPTNEGSVDVQLQLIERVLAHGCKALIIAPAGDAIDARVVALREQGIPTVYVDRSVAGEGAYALVATDNFLAGQLAGQQLAEQLGAGKRVALLRLQPGLQSTQERERGFLLAAHAAGLQVVFDDYLGADRQRMVAALTRMMPELDGLFSPNGSSTRAALAALRQMGRAGQVAFVGFDGGELLFDALHDGQLQALLLQQPQAMGDHAVRLVQRALSGERAATPLQLLLEPQVMTVTAPGGSW</sequence>
<evidence type="ECO:0000256" key="2">
    <source>
        <dbReference type="ARBA" id="ARBA00007639"/>
    </source>
</evidence>
<evidence type="ECO:0000259" key="4">
    <source>
        <dbReference type="Pfam" id="PF13407"/>
    </source>
</evidence>
<evidence type="ECO:0000313" key="5">
    <source>
        <dbReference type="EMBL" id="VDN64157.1"/>
    </source>
</evidence>
<reference evidence="5" key="1">
    <citation type="submission" date="2018-11" db="EMBL/GenBank/DDBJ databases">
        <authorList>
            <consortium name="Genoscope - CEA"/>
            <person name="William W."/>
        </authorList>
    </citation>
    <scope>NUCLEOTIDE SEQUENCE [LARGE SCALE GENOMIC DNA]</scope>
    <source>
        <strain evidence="5">T9AD</strain>
    </source>
</reference>
<dbReference type="GO" id="GO:0055085">
    <property type="term" value="P:transmembrane transport"/>
    <property type="evidence" value="ECO:0007669"/>
    <property type="project" value="UniProtKB-ARBA"/>
</dbReference>
<dbReference type="PANTHER" id="PTHR46847:SF1">
    <property type="entry name" value="D-ALLOSE-BINDING PERIPLASMIC PROTEIN-RELATED"/>
    <property type="match status" value="1"/>
</dbReference>
<dbReference type="PANTHER" id="PTHR46847">
    <property type="entry name" value="D-ALLOSE-BINDING PERIPLASMIC PROTEIN-RELATED"/>
    <property type="match status" value="1"/>
</dbReference>
<accession>A0A653B6C3</accession>
<dbReference type="Gene3D" id="3.40.50.2300">
    <property type="match status" value="2"/>
</dbReference>
<name>A0A653B6C3_ECTOL</name>
<dbReference type="Pfam" id="PF13407">
    <property type="entry name" value="Peripla_BP_4"/>
    <property type="match status" value="1"/>
</dbReference>
<feature type="domain" description="Periplasmic binding protein" evidence="4">
    <location>
        <begin position="30"/>
        <end position="277"/>
    </location>
</feature>
<proteinExistence type="inferred from homology"/>
<dbReference type="SUPFAM" id="SSF53822">
    <property type="entry name" value="Periplasmic binding protein-like I"/>
    <property type="match status" value="1"/>
</dbReference>
<dbReference type="InterPro" id="IPR028082">
    <property type="entry name" value="Peripla_BP_I"/>
</dbReference>
<dbReference type="OrthoDB" id="6196975at2"/>
<comment type="subcellular location">
    <subcellularLocation>
        <location evidence="1">Cell envelope</location>
    </subcellularLocation>
</comment>
<dbReference type="InterPro" id="IPR025997">
    <property type="entry name" value="SBP_2_dom"/>
</dbReference>
<organism evidence="5">
    <name type="scientific">Ectopseudomonas oleovorans</name>
    <name type="common">Pseudomonas oleovorans</name>
    <dbReference type="NCBI Taxonomy" id="301"/>
    <lineage>
        <taxon>Bacteria</taxon>
        <taxon>Pseudomonadati</taxon>
        <taxon>Pseudomonadota</taxon>
        <taxon>Gammaproteobacteria</taxon>
        <taxon>Pseudomonadales</taxon>
        <taxon>Pseudomonadaceae</taxon>
        <taxon>Ectopseudomonas</taxon>
    </lineage>
</organism>
<keyword evidence="3" id="KW-0732">Signal</keyword>
<dbReference type="GO" id="GO:0030246">
    <property type="term" value="F:carbohydrate binding"/>
    <property type="evidence" value="ECO:0007669"/>
    <property type="project" value="UniProtKB-ARBA"/>
</dbReference>
<dbReference type="EMBL" id="LR130779">
    <property type="protein sequence ID" value="VDN64157.1"/>
    <property type="molecule type" value="Genomic_DNA"/>
</dbReference>
<dbReference type="AlphaFoldDB" id="A0A653B6C3"/>
<evidence type="ECO:0000256" key="3">
    <source>
        <dbReference type="ARBA" id="ARBA00022729"/>
    </source>
</evidence>
<gene>
    <name evidence="5" type="ORF">POT9AD_3182</name>
</gene>